<comment type="caution">
    <text evidence="14">The sequence shown here is derived from an EMBL/GenBank/DDBJ whole genome shotgun (WGS) entry which is preliminary data.</text>
</comment>
<dbReference type="AlphaFoldDB" id="A0A1F5BJC7"/>
<proteinExistence type="inferred from homology"/>
<protein>
    <recommendedName>
        <fullName evidence="7 11">Ribosomal RNA large subunit methyltransferase E</fullName>
        <ecNumber evidence="6 11">2.1.1.166</ecNumber>
    </recommendedName>
    <alternativeName>
        <fullName evidence="9 11">23S rRNA Um2552 methyltransferase</fullName>
    </alternativeName>
    <alternativeName>
        <fullName evidence="8 11">rRNA (uridine-2'-O-)-methyltransferase</fullName>
    </alternativeName>
</protein>
<dbReference type="InterPro" id="IPR050082">
    <property type="entry name" value="RNA_methyltr_RlmE"/>
</dbReference>
<evidence type="ECO:0000313" key="15">
    <source>
        <dbReference type="Proteomes" id="UP000179184"/>
    </source>
</evidence>
<dbReference type="HAMAP" id="MF_01547">
    <property type="entry name" value="RNA_methyltr_E"/>
    <property type="match status" value="1"/>
</dbReference>
<dbReference type="SUPFAM" id="SSF53335">
    <property type="entry name" value="S-adenosyl-L-methionine-dependent methyltransferases"/>
    <property type="match status" value="1"/>
</dbReference>
<comment type="function">
    <text evidence="5 11">Specifically methylates the uridine in position 2552 of 23S rRNA at the 2'-O position of the ribose in the fully assembled 50S ribosomal subunit.</text>
</comment>
<dbReference type="Gene3D" id="3.40.50.150">
    <property type="entry name" value="Vaccinia Virus protein VP39"/>
    <property type="match status" value="1"/>
</dbReference>
<evidence type="ECO:0000256" key="1">
    <source>
        <dbReference type="ARBA" id="ARBA00022552"/>
    </source>
</evidence>
<dbReference type="InterPro" id="IPR002877">
    <property type="entry name" value="RNA_MeTrfase_FtsJ_dom"/>
</dbReference>
<feature type="binding site" evidence="11">
    <location>
        <position position="90"/>
    </location>
    <ligand>
        <name>S-adenosyl-L-methionine</name>
        <dbReference type="ChEBI" id="CHEBI:59789"/>
    </ligand>
</feature>
<evidence type="ECO:0000256" key="12">
    <source>
        <dbReference type="PIRSR" id="PIRSR005461-1"/>
    </source>
</evidence>
<comment type="similarity">
    <text evidence="11">Belongs to the class I-like SAM-binding methyltransferase superfamily. RNA methyltransferase RlmE family.</text>
</comment>
<feature type="binding site" evidence="11">
    <location>
        <position position="71"/>
    </location>
    <ligand>
        <name>S-adenosyl-L-methionine</name>
        <dbReference type="ChEBI" id="CHEBI:59789"/>
    </ligand>
</feature>
<feature type="active site" description="Proton acceptor" evidence="11 12">
    <location>
        <position position="155"/>
    </location>
</feature>
<dbReference type="PANTHER" id="PTHR10920:SF13">
    <property type="entry name" value="PRE-RRNA 2'-O-RIBOSE RNA METHYLTRANSFERASE FTSJ3"/>
    <property type="match status" value="1"/>
</dbReference>
<evidence type="ECO:0000256" key="10">
    <source>
        <dbReference type="ARBA" id="ARBA00048970"/>
    </source>
</evidence>
<dbReference type="EC" id="2.1.1.166" evidence="6 11"/>
<dbReference type="InterPro" id="IPR029063">
    <property type="entry name" value="SAM-dependent_MTases_sf"/>
</dbReference>
<dbReference type="Proteomes" id="UP000179184">
    <property type="component" value="Unassembled WGS sequence"/>
</dbReference>
<organism evidence="14 15">
    <name type="scientific">Candidatus Azambacteria bacterium RIFCSPHIGHO2_02_46_12</name>
    <dbReference type="NCBI Taxonomy" id="1797295"/>
    <lineage>
        <taxon>Bacteria</taxon>
        <taxon>Candidatus Azamiibacteriota</taxon>
    </lineage>
</organism>
<gene>
    <name evidence="11" type="primary">rlmE</name>
    <name evidence="11" type="synonym">ftsJ</name>
    <name evidence="11" type="synonym">rrmJ</name>
    <name evidence="14" type="ORF">A2W60_01290</name>
</gene>
<evidence type="ECO:0000256" key="8">
    <source>
        <dbReference type="ARBA" id="ARBA00041995"/>
    </source>
</evidence>
<comment type="catalytic activity">
    <reaction evidence="10 11">
        <text>uridine(2552) in 23S rRNA + S-adenosyl-L-methionine = 2'-O-methyluridine(2552) in 23S rRNA + S-adenosyl-L-homocysteine + H(+)</text>
        <dbReference type="Rhea" id="RHEA:42720"/>
        <dbReference type="Rhea" id="RHEA-COMP:10202"/>
        <dbReference type="Rhea" id="RHEA-COMP:10203"/>
        <dbReference type="ChEBI" id="CHEBI:15378"/>
        <dbReference type="ChEBI" id="CHEBI:57856"/>
        <dbReference type="ChEBI" id="CHEBI:59789"/>
        <dbReference type="ChEBI" id="CHEBI:65315"/>
        <dbReference type="ChEBI" id="CHEBI:74478"/>
        <dbReference type="EC" id="2.1.1.166"/>
    </reaction>
</comment>
<reference evidence="14 15" key="1">
    <citation type="journal article" date="2016" name="Nat. Commun.">
        <title>Thousands of microbial genomes shed light on interconnected biogeochemical processes in an aquifer system.</title>
        <authorList>
            <person name="Anantharaman K."/>
            <person name="Brown C.T."/>
            <person name="Hug L.A."/>
            <person name="Sharon I."/>
            <person name="Castelle C.J."/>
            <person name="Probst A.J."/>
            <person name="Thomas B.C."/>
            <person name="Singh A."/>
            <person name="Wilkins M.J."/>
            <person name="Karaoz U."/>
            <person name="Brodie E.L."/>
            <person name="Williams K.H."/>
            <person name="Hubbard S.S."/>
            <person name="Banfield J.F."/>
        </authorList>
    </citation>
    <scope>NUCLEOTIDE SEQUENCE [LARGE SCALE GENOMIC DNA]</scope>
</reference>
<feature type="binding site" evidence="11">
    <location>
        <position position="51"/>
    </location>
    <ligand>
        <name>S-adenosyl-L-methionine</name>
        <dbReference type="ChEBI" id="CHEBI:59789"/>
    </ligand>
</feature>
<evidence type="ECO:0000256" key="6">
    <source>
        <dbReference type="ARBA" id="ARBA00038861"/>
    </source>
</evidence>
<evidence type="ECO:0000259" key="13">
    <source>
        <dbReference type="Pfam" id="PF01728"/>
    </source>
</evidence>
<dbReference type="PANTHER" id="PTHR10920">
    <property type="entry name" value="RIBOSOMAL RNA METHYLTRANSFERASE"/>
    <property type="match status" value="1"/>
</dbReference>
<evidence type="ECO:0000256" key="3">
    <source>
        <dbReference type="ARBA" id="ARBA00022679"/>
    </source>
</evidence>
<dbReference type="PIRSF" id="PIRSF005461">
    <property type="entry name" value="23S_rRNA_mtase"/>
    <property type="match status" value="1"/>
</dbReference>
<feature type="binding site" evidence="11">
    <location>
        <position position="115"/>
    </location>
    <ligand>
        <name>S-adenosyl-L-methionine</name>
        <dbReference type="ChEBI" id="CHEBI:59789"/>
    </ligand>
</feature>
<keyword evidence="1 11" id="KW-0698">rRNA processing</keyword>
<feature type="domain" description="Ribosomal RNA methyltransferase FtsJ" evidence="13">
    <location>
        <begin position="19"/>
        <end position="197"/>
    </location>
</feature>
<feature type="binding site" evidence="11">
    <location>
        <position position="53"/>
    </location>
    <ligand>
        <name>S-adenosyl-L-methionine</name>
        <dbReference type="ChEBI" id="CHEBI:59789"/>
    </ligand>
</feature>
<keyword evidence="2 11" id="KW-0489">Methyltransferase</keyword>
<name>A0A1F5BJC7_9BACT</name>
<evidence type="ECO:0000256" key="9">
    <source>
        <dbReference type="ARBA" id="ARBA00042745"/>
    </source>
</evidence>
<evidence type="ECO:0000256" key="11">
    <source>
        <dbReference type="HAMAP-Rule" id="MF_01547"/>
    </source>
</evidence>
<evidence type="ECO:0000313" key="14">
    <source>
        <dbReference type="EMBL" id="OGD30724.1"/>
    </source>
</evidence>
<evidence type="ECO:0000256" key="4">
    <source>
        <dbReference type="ARBA" id="ARBA00022691"/>
    </source>
</evidence>
<evidence type="ECO:0000256" key="7">
    <source>
        <dbReference type="ARBA" id="ARBA00041129"/>
    </source>
</evidence>
<dbReference type="EMBL" id="MEYN01000016">
    <property type="protein sequence ID" value="OGD30724.1"/>
    <property type="molecule type" value="Genomic_DNA"/>
</dbReference>
<keyword evidence="4 11" id="KW-0949">S-adenosyl-L-methionine</keyword>
<sequence>MPMSTFRDHYFKMAKTEGYRARSAYKLIEANQKFHLIKGGDFILDLGAAPGSWLQVAAPIVGKKGLVVGVDIEPVGQFKELDNVKTSVLDVFDSQFEEKVLSFSRGKLFDVILSDAAPKTSGQKELDQERSLEIARRAFEISEKLLKTRGHVYVKVFEGPEVPLLIKEYKDKFKLLKIFKPAASKKGSKEIYLVGLEKI</sequence>
<dbReference type="Pfam" id="PF01728">
    <property type="entry name" value="FtsJ"/>
    <property type="match status" value="1"/>
</dbReference>
<comment type="subcellular location">
    <subcellularLocation>
        <location evidence="11">Cytoplasm</location>
    </subcellularLocation>
</comment>
<dbReference type="GO" id="GO:0005737">
    <property type="term" value="C:cytoplasm"/>
    <property type="evidence" value="ECO:0007669"/>
    <property type="project" value="UniProtKB-SubCell"/>
</dbReference>
<dbReference type="InterPro" id="IPR015507">
    <property type="entry name" value="rRNA-MeTfrase_E"/>
</dbReference>
<keyword evidence="11" id="KW-0963">Cytoplasm</keyword>
<keyword evidence="3 11" id="KW-0808">Transferase</keyword>
<evidence type="ECO:0000256" key="2">
    <source>
        <dbReference type="ARBA" id="ARBA00022603"/>
    </source>
</evidence>
<accession>A0A1F5BJC7</accession>
<dbReference type="GO" id="GO:0008650">
    <property type="term" value="F:rRNA (uridine-2'-O-)-methyltransferase activity"/>
    <property type="evidence" value="ECO:0007669"/>
    <property type="project" value="UniProtKB-UniRule"/>
</dbReference>
<evidence type="ECO:0000256" key="5">
    <source>
        <dbReference type="ARBA" id="ARBA00037569"/>
    </source>
</evidence>